<protein>
    <submittedName>
        <fullName evidence="4">Uncharacterized protein</fullName>
    </submittedName>
</protein>
<evidence type="ECO:0000256" key="3">
    <source>
        <dbReference type="SAM" id="SignalP"/>
    </source>
</evidence>
<feature type="signal peptide" evidence="3">
    <location>
        <begin position="1"/>
        <end position="23"/>
    </location>
</feature>
<feature type="transmembrane region" description="Helical" evidence="2">
    <location>
        <begin position="78"/>
        <end position="95"/>
    </location>
</feature>
<feature type="transmembrane region" description="Helical" evidence="2">
    <location>
        <begin position="47"/>
        <end position="66"/>
    </location>
</feature>
<proteinExistence type="predicted"/>
<keyword evidence="5" id="KW-1185">Reference proteome</keyword>
<keyword evidence="2" id="KW-0472">Membrane</keyword>
<reference evidence="4" key="1">
    <citation type="submission" date="2014-09" db="EMBL/GenBank/DDBJ databases">
        <title>Draft genome sequence of an oleaginous Mucoromycotina fungus Mucor ambiguus NBRC6742.</title>
        <authorList>
            <person name="Takeda I."/>
            <person name="Yamane N."/>
            <person name="Morita T."/>
            <person name="Tamano K."/>
            <person name="Machida M."/>
            <person name="Baker S."/>
            <person name="Koike H."/>
        </authorList>
    </citation>
    <scope>NUCLEOTIDE SEQUENCE</scope>
    <source>
        <strain evidence="4">NBRC 6742</strain>
    </source>
</reference>
<name>A0A0C9MDE8_9FUNG</name>
<feature type="compositionally biased region" description="Acidic residues" evidence="1">
    <location>
        <begin position="216"/>
        <end position="232"/>
    </location>
</feature>
<keyword evidence="3" id="KW-0732">Signal</keyword>
<evidence type="ECO:0000313" key="4">
    <source>
        <dbReference type="EMBL" id="GAN00987.1"/>
    </source>
</evidence>
<sequence>MFIIALFSITCITALLILQVICGSNSSKDNIASVLDQQYRNTQSIEIMPSFQIQIEWLHLAVVILYTTGLVITSTAYIHWYFVPLAVFIGVQWLYSTFTLLNRERYIKDQLQLSWQAAYKDNVSILENIQNQWHCQGFSTIFDDPAFNLTENVDNACYPILSEKFGSTIFIWGIGLWVVKVFQIIGLMACYALYTHAHHDFKQNDEERGSIRLSDNDSDTEEYTDSEEEDDAATIVVLPSTPVNEKQPSECPF</sequence>
<dbReference type="Proteomes" id="UP000053815">
    <property type="component" value="Unassembled WGS sequence"/>
</dbReference>
<accession>A0A0C9MDE8</accession>
<dbReference type="OrthoDB" id="2220953at2759"/>
<evidence type="ECO:0000313" key="5">
    <source>
        <dbReference type="Proteomes" id="UP000053815"/>
    </source>
</evidence>
<organism evidence="4">
    <name type="scientific">Mucor ambiguus</name>
    <dbReference type="NCBI Taxonomy" id="91626"/>
    <lineage>
        <taxon>Eukaryota</taxon>
        <taxon>Fungi</taxon>
        <taxon>Fungi incertae sedis</taxon>
        <taxon>Mucoromycota</taxon>
        <taxon>Mucoromycotina</taxon>
        <taxon>Mucoromycetes</taxon>
        <taxon>Mucorales</taxon>
        <taxon>Mucorineae</taxon>
        <taxon>Mucoraceae</taxon>
        <taxon>Mucor</taxon>
    </lineage>
</organism>
<dbReference type="AlphaFoldDB" id="A0A0C9MDE8"/>
<feature type="transmembrane region" description="Helical" evidence="2">
    <location>
        <begin position="169"/>
        <end position="194"/>
    </location>
</feature>
<keyword evidence="2" id="KW-0812">Transmembrane</keyword>
<feature type="chain" id="PRO_5002199719" evidence="3">
    <location>
        <begin position="24"/>
        <end position="253"/>
    </location>
</feature>
<evidence type="ECO:0000256" key="2">
    <source>
        <dbReference type="SAM" id="Phobius"/>
    </source>
</evidence>
<evidence type="ECO:0000256" key="1">
    <source>
        <dbReference type="SAM" id="MobiDB-lite"/>
    </source>
</evidence>
<feature type="region of interest" description="Disordered" evidence="1">
    <location>
        <begin position="208"/>
        <end position="253"/>
    </location>
</feature>
<gene>
    <name evidence="4" type="ORF">MAM1_0004c00416</name>
</gene>
<dbReference type="EMBL" id="DF836293">
    <property type="protein sequence ID" value="GAN00987.1"/>
    <property type="molecule type" value="Genomic_DNA"/>
</dbReference>
<keyword evidence="2" id="KW-1133">Transmembrane helix</keyword>